<dbReference type="PATRIC" id="fig|273678.4.peg.683"/>
<proteinExistence type="predicted"/>
<organism evidence="2 3">
    <name type="scientific">Microbacterium hydrocarbonoxydans</name>
    <dbReference type="NCBI Taxonomy" id="273678"/>
    <lineage>
        <taxon>Bacteria</taxon>
        <taxon>Bacillati</taxon>
        <taxon>Actinomycetota</taxon>
        <taxon>Actinomycetes</taxon>
        <taxon>Micrococcales</taxon>
        <taxon>Microbacteriaceae</taxon>
        <taxon>Microbacterium</taxon>
    </lineage>
</organism>
<dbReference type="InterPro" id="IPR032466">
    <property type="entry name" value="Metal_Hydrolase"/>
</dbReference>
<sequence>MQSLPHADGAIIGGFTDHHVHLQLVDHASLAGSRLGRVIDLGGNPEVLTSYAGSPRFVSLRSLNDREGTHGSLNDREGTHGSLDDRDSVREHTTRSLSERAPATQATRGELRRASVEFAGAFLTPPGGYPSDRSWAPTGSFREIADEADAATAVAEMADAGATRIKVASNSTAGPVFADAVFRTIVELAGARGLPVVAHAEGPGQAQRAARLGAATLAHAPFTERLTEEEIAEQAASVSWISTLAIHDDADRARAIDNVRRFHAAGGAVLYGTDMGNGPTPVDLNPREIDALREAGVDGAALLQALHPVDPSDPASVQLLLPEGDADPLHAQILEV</sequence>
<evidence type="ECO:0000256" key="1">
    <source>
        <dbReference type="SAM" id="MobiDB-lite"/>
    </source>
</evidence>
<dbReference type="EMBL" id="JYJB01000005">
    <property type="protein sequence ID" value="KJL49060.1"/>
    <property type="molecule type" value="Genomic_DNA"/>
</dbReference>
<dbReference type="SUPFAM" id="SSF51556">
    <property type="entry name" value="Metallo-dependent hydrolases"/>
    <property type="match status" value="1"/>
</dbReference>
<protein>
    <recommendedName>
        <fullName evidence="4">Imidazolonepropionase</fullName>
    </recommendedName>
</protein>
<feature type="region of interest" description="Disordered" evidence="1">
    <location>
        <begin position="63"/>
        <end position="110"/>
    </location>
</feature>
<dbReference type="OrthoDB" id="3514520at2"/>
<dbReference type="STRING" id="273678.RS84_00690"/>
<name>A0A0M2HVW6_9MICO</name>
<dbReference type="PANTHER" id="PTHR43135:SF3">
    <property type="entry name" value="ALPHA-D-RIBOSE 1-METHYLPHOSPHONATE 5-TRIPHOSPHATE DIPHOSPHATASE"/>
    <property type="match status" value="1"/>
</dbReference>
<dbReference type="AlphaFoldDB" id="A0A0M2HVW6"/>
<keyword evidence="3" id="KW-1185">Reference proteome</keyword>
<gene>
    <name evidence="2" type="ORF">RS84_00690</name>
</gene>
<evidence type="ECO:0000313" key="2">
    <source>
        <dbReference type="EMBL" id="KJL49060.1"/>
    </source>
</evidence>
<dbReference type="RefSeq" id="WP_045256336.1">
    <property type="nucleotide sequence ID" value="NZ_JYJB01000005.1"/>
</dbReference>
<evidence type="ECO:0000313" key="3">
    <source>
        <dbReference type="Proteomes" id="UP000033900"/>
    </source>
</evidence>
<feature type="compositionally biased region" description="Basic and acidic residues" evidence="1">
    <location>
        <begin position="63"/>
        <end position="98"/>
    </location>
</feature>
<dbReference type="Gene3D" id="3.20.20.140">
    <property type="entry name" value="Metal-dependent hydrolases"/>
    <property type="match status" value="1"/>
</dbReference>
<dbReference type="InterPro" id="IPR051781">
    <property type="entry name" value="Metallo-dep_Hydrolase"/>
</dbReference>
<evidence type="ECO:0008006" key="4">
    <source>
        <dbReference type="Google" id="ProtNLM"/>
    </source>
</evidence>
<dbReference type="PANTHER" id="PTHR43135">
    <property type="entry name" value="ALPHA-D-RIBOSE 1-METHYLPHOSPHONATE 5-TRIPHOSPHATE DIPHOSPHATASE"/>
    <property type="match status" value="1"/>
</dbReference>
<comment type="caution">
    <text evidence="2">The sequence shown here is derived from an EMBL/GenBank/DDBJ whole genome shotgun (WGS) entry which is preliminary data.</text>
</comment>
<accession>A0A0M2HVW6</accession>
<reference evidence="2 3" key="1">
    <citation type="submission" date="2015-02" db="EMBL/GenBank/DDBJ databases">
        <title>Draft genome sequences of ten Microbacterium spp. with emphasis on heavy metal contaminated environments.</title>
        <authorList>
            <person name="Corretto E."/>
        </authorList>
    </citation>
    <scope>NUCLEOTIDE SEQUENCE [LARGE SCALE GENOMIC DNA]</scope>
    <source>
        <strain evidence="2 3">SA35</strain>
    </source>
</reference>
<dbReference type="Proteomes" id="UP000033900">
    <property type="component" value="Unassembled WGS sequence"/>
</dbReference>